<gene>
    <name evidence="3" type="ORF">RZN69_06790</name>
</gene>
<keyword evidence="1" id="KW-1133">Transmembrane helix</keyword>
<sequence length="272" mass="28327">MQRTLSRHTIQAITLHGVILVLAGISNLHAIITYPTALTVGDGISQDWGSSSFSSMPSGYIAGKQPTFTSSNIAAAASAVLSTNIDPIASTSAGSIGNGSQPGPFGYATGGDAQFVLTPRNASSNGTHALLMAIDTTGIIDDLRLSYDLEAIVADSSRRGAGIVTQYRIGQTGGWTTLNDSYFISKSAPPPVGTVEHFSIALPAEVLNQSEVQLRWVGYYEPVTGLYTAIGIDNISVAVPEPATYALLLAGIATITVVFRKSRKVASSKPPA</sequence>
<dbReference type="AlphaFoldDB" id="A0AAQ3LFH3"/>
<name>A0AAQ3LFH3_9BACT</name>
<keyword evidence="1" id="KW-0472">Membrane</keyword>
<keyword evidence="4" id="KW-1185">Reference proteome</keyword>
<protein>
    <submittedName>
        <fullName evidence="3">PEP-CTERM sorting domain-containing protein</fullName>
    </submittedName>
</protein>
<dbReference type="InterPro" id="IPR013424">
    <property type="entry name" value="Ice-binding_C"/>
</dbReference>
<dbReference type="Proteomes" id="UP001304300">
    <property type="component" value="Chromosome"/>
</dbReference>
<organism evidence="3 4">
    <name type="scientific">Rubellicoccus peritrichatus</name>
    <dbReference type="NCBI Taxonomy" id="3080537"/>
    <lineage>
        <taxon>Bacteria</taxon>
        <taxon>Pseudomonadati</taxon>
        <taxon>Verrucomicrobiota</taxon>
        <taxon>Opitutia</taxon>
        <taxon>Puniceicoccales</taxon>
        <taxon>Cerasicoccaceae</taxon>
        <taxon>Rubellicoccus</taxon>
    </lineage>
</organism>
<accession>A0AAQ3LFH3</accession>
<reference evidence="3 4" key="1">
    <citation type="submission" date="2023-10" db="EMBL/GenBank/DDBJ databases">
        <title>Rubellicoccus peritrichatus gen. nov., sp. nov., isolated from an algae of coral reef tank.</title>
        <authorList>
            <person name="Luo J."/>
        </authorList>
    </citation>
    <scope>NUCLEOTIDE SEQUENCE [LARGE SCALE GENOMIC DNA]</scope>
    <source>
        <strain evidence="3 4">CR14</strain>
    </source>
</reference>
<dbReference type="RefSeq" id="WP_317835322.1">
    <property type="nucleotide sequence ID" value="NZ_CP136920.1"/>
</dbReference>
<dbReference type="Pfam" id="PF07589">
    <property type="entry name" value="PEP-CTERM"/>
    <property type="match status" value="1"/>
</dbReference>
<feature type="transmembrane region" description="Helical" evidence="1">
    <location>
        <begin position="12"/>
        <end position="32"/>
    </location>
</feature>
<proteinExistence type="predicted"/>
<feature type="domain" description="Ice-binding protein C-terminal" evidence="2">
    <location>
        <begin position="238"/>
        <end position="263"/>
    </location>
</feature>
<evidence type="ECO:0000259" key="2">
    <source>
        <dbReference type="Pfam" id="PF07589"/>
    </source>
</evidence>
<feature type="transmembrane region" description="Helical" evidence="1">
    <location>
        <begin position="242"/>
        <end position="259"/>
    </location>
</feature>
<keyword evidence="1" id="KW-0812">Transmembrane</keyword>
<dbReference type="KEGG" id="puo:RZN69_06790"/>
<dbReference type="NCBIfam" id="TIGR02595">
    <property type="entry name" value="PEP_CTERM"/>
    <property type="match status" value="1"/>
</dbReference>
<evidence type="ECO:0000313" key="3">
    <source>
        <dbReference type="EMBL" id="WOO42793.1"/>
    </source>
</evidence>
<evidence type="ECO:0000256" key="1">
    <source>
        <dbReference type="SAM" id="Phobius"/>
    </source>
</evidence>
<evidence type="ECO:0000313" key="4">
    <source>
        <dbReference type="Proteomes" id="UP001304300"/>
    </source>
</evidence>
<dbReference type="EMBL" id="CP136920">
    <property type="protein sequence ID" value="WOO42793.1"/>
    <property type="molecule type" value="Genomic_DNA"/>
</dbReference>